<dbReference type="Pfam" id="PF18052">
    <property type="entry name" value="Rx_N"/>
    <property type="match status" value="1"/>
</dbReference>
<evidence type="ECO:0008006" key="15">
    <source>
        <dbReference type="Google" id="ProtNLM"/>
    </source>
</evidence>
<gene>
    <name evidence="13" type="ORF">SORBI_3005G197600</name>
</gene>
<feature type="domain" description="Disease resistance R13L4/SHOC-2-like LRR" evidence="11">
    <location>
        <begin position="1106"/>
        <end position="1216"/>
    </location>
</feature>
<dbReference type="InterPro" id="IPR027417">
    <property type="entry name" value="P-loop_NTPase"/>
</dbReference>
<dbReference type="SMART" id="SM00367">
    <property type="entry name" value="LRR_CC"/>
    <property type="match status" value="9"/>
</dbReference>
<dbReference type="FunFam" id="1.10.10.10:FF:000322">
    <property type="entry name" value="Probable disease resistance protein At1g63360"/>
    <property type="match status" value="1"/>
</dbReference>
<dbReference type="InterPro" id="IPR041118">
    <property type="entry name" value="Rx_N"/>
</dbReference>
<evidence type="ECO:0000313" key="14">
    <source>
        <dbReference type="Proteomes" id="UP000000768"/>
    </source>
</evidence>
<evidence type="ECO:0000259" key="9">
    <source>
        <dbReference type="Pfam" id="PF18052"/>
    </source>
</evidence>
<keyword evidence="14" id="KW-1185">Reference proteome</keyword>
<dbReference type="PANTHER" id="PTHR36766:SF73">
    <property type="entry name" value="NB-ARC DOMAIN-CONTAINING PROTEIN"/>
    <property type="match status" value="1"/>
</dbReference>
<dbReference type="Pfam" id="PF00560">
    <property type="entry name" value="LRR_1"/>
    <property type="match status" value="1"/>
</dbReference>
<dbReference type="Gramene" id="OQU83906">
    <property type="protein sequence ID" value="OQU83906"/>
    <property type="gene ID" value="SORBI_3005G197600"/>
</dbReference>
<dbReference type="eggNOG" id="ENOG502RZBH">
    <property type="taxonomic scope" value="Eukaryota"/>
</dbReference>
<evidence type="ECO:0000256" key="3">
    <source>
        <dbReference type="ARBA" id="ARBA00022737"/>
    </source>
</evidence>
<organism evidence="13 14">
    <name type="scientific">Sorghum bicolor</name>
    <name type="common">Sorghum</name>
    <name type="synonym">Sorghum vulgare</name>
    <dbReference type="NCBI Taxonomy" id="4558"/>
    <lineage>
        <taxon>Eukaryota</taxon>
        <taxon>Viridiplantae</taxon>
        <taxon>Streptophyta</taxon>
        <taxon>Embryophyta</taxon>
        <taxon>Tracheophyta</taxon>
        <taxon>Spermatophyta</taxon>
        <taxon>Magnoliopsida</taxon>
        <taxon>Liliopsida</taxon>
        <taxon>Poales</taxon>
        <taxon>Poaceae</taxon>
        <taxon>PACMAD clade</taxon>
        <taxon>Panicoideae</taxon>
        <taxon>Andropogonodae</taxon>
        <taxon>Andropogoneae</taxon>
        <taxon>Sorghinae</taxon>
        <taxon>Sorghum</taxon>
    </lineage>
</organism>
<evidence type="ECO:0000256" key="6">
    <source>
        <dbReference type="ARBA" id="ARBA00022840"/>
    </source>
</evidence>
<dbReference type="Gene3D" id="1.10.8.430">
    <property type="entry name" value="Helical domain of apoptotic protease-activating factors"/>
    <property type="match status" value="1"/>
</dbReference>
<reference evidence="14" key="2">
    <citation type="journal article" date="2018" name="Plant J.">
        <title>The Sorghum bicolor reference genome: improved assembly, gene annotations, a transcriptome atlas, and signatures of genome organization.</title>
        <authorList>
            <person name="McCormick R.F."/>
            <person name="Truong S.K."/>
            <person name="Sreedasyam A."/>
            <person name="Jenkins J."/>
            <person name="Shu S."/>
            <person name="Sims D."/>
            <person name="Kennedy M."/>
            <person name="Amirebrahimi M."/>
            <person name="Weers B.D."/>
            <person name="McKinley B."/>
            <person name="Mattison A."/>
            <person name="Morishige D.T."/>
            <person name="Grimwood J."/>
            <person name="Schmutz J."/>
            <person name="Mullet J.E."/>
        </authorList>
    </citation>
    <scope>NUCLEOTIDE SEQUENCE [LARGE SCALE GENOMIC DNA]</scope>
    <source>
        <strain evidence="14">cv. BTx623</strain>
    </source>
</reference>
<evidence type="ECO:0000313" key="13">
    <source>
        <dbReference type="EMBL" id="OQU83906.1"/>
    </source>
</evidence>
<dbReference type="PROSITE" id="PS51450">
    <property type="entry name" value="LRR"/>
    <property type="match status" value="1"/>
</dbReference>
<dbReference type="InterPro" id="IPR036388">
    <property type="entry name" value="WH-like_DNA-bd_sf"/>
</dbReference>
<name>A0A1Z5RKJ3_SORBI</name>
<dbReference type="GO" id="GO:0042742">
    <property type="term" value="P:defense response to bacterium"/>
    <property type="evidence" value="ECO:0007669"/>
    <property type="project" value="UniProtKB-ARBA"/>
</dbReference>
<dbReference type="Pfam" id="PF00931">
    <property type="entry name" value="NB-ARC"/>
    <property type="match status" value="1"/>
</dbReference>
<dbReference type="InParanoid" id="A0A1Z5RKJ3"/>
<sequence>MKLANMPSKLRALRFSDSGGLLDIPSGAFSFAKCLRTLDFSECSGIMLPASIGRMKQLRCLIAPRMQNDSLPECITELSKLQYLSLNGSTQISALPESIGKLERLRYICFSGCSGISELPKSFGDLKSMVRLDMSGCSGIRELPESFGDLKSMVHLDMSGCSGIRELPESFGDLKSMVHLDMSGCSGIRELPESFGDLNSMVHLDMSGCSGLTELPDSIGNLTHLRHLQLSGCSSLPELPDTLGKLTNLQHLELSGCSSVKAIPEPLCGLRQLQCFNMSRCEQIRELPETLMKLENLLHLDLSRCSSLQHLGGVRDLTALQHLDLSRSWKIGLQDLSGILANLTNLKYLGLSRVIISRKIGRIVSHWIGGMTNLEHLDLSWNVGLECLPASIGNLQRLQTLDLTACRGLKSLPESIRALGLKSLVLDSCSNELVDQASSLVHFSKSLPDFKVRADDVNGCSNFHLLEGINVSELRIRCLENVTCTHHSAQNREPESHSDRALQLTMAEAVAGSLASAFVDVAKDKLRSILAGPASLLWNSGNDMEDMNDVLETISAVLEDAESRSVKEKLVRLWLKRLKDVALDISDMLEDYQDIRDQPTAAKMPVILSYLPAAYNKIAMANTMKTLRERLREIRNEIDSFNFIRGKSTTKDEPYDERETTSYLPQEPVIGRDREKQEIIKLLSANTNNDEIAIVPIYGLGGMGKSTLAQLVYNDAQFMKYDHRIWVYVSQDFNLNKIGSSIISQLQPEGGQQNMCIQQVINQCLERLLHGKKVLVVLDDLWEEKKTELDKLRRMLHIKGSKVDIIITTRKEEIARKVSTSEPYKLRPLEDDICWEIIKRSSRFGLKSNQEQLEKIGLDIAKKCGGVALATQAIGFMLRSIDDLSGWTKINNSDIWNGSYEDNDVLPSLTLSYERMSPQLRICFSYCAIFPKGHNIIKVDLVEQWIALDFITERSKGKEYIEKLIGMSFLQVSKLHLNSKEYVVCYTMHDLVHDLARLTMSDELIFFDVAPPRNTSAHKNCRYSWLRKCDRTMKLANMPSKIRALRFSHSGEPLDIPNGAFSFAKYLRTLNFSECSGILLPASIGKLKQLRCLIAPRMQNESLPECITELSKLQYLNINGSSKISALPESIGKLGCLKYLHMSGCSNISKLPESFGDLKCMVILDMSGCTGITELPDSLGNLTNLQLLQLSGCSNLKAIPESLYGLTQLQYLNLSFCRNLDQLPKTIGMLGCLKYLSLSSCSGMSKLPESFGDLKCMVHLDMPNCAGIMELPDSLGNLMNLQYLQLSGCSNLKAIPESLCTLTKLQYLNLSSCFFLDRIPEAIGNLIALKYLNMSSCDKIRELPESLMKLQNLLHLDLSRCRGFRKGSLGALCGLTTLQHLDMSQLRSIDLEDLSDVLENLTKLKYLRLSLIDSLPESIGNLTNLEHLDLSGNCLPCLPQSIGNLKRLHTLDLSYCFGLKSLPESIGALGLKYLWLNMCSPELIDHASSLVHFSQTLPFFRVRADDVSGCSNLHLLERVDASDLRIRSLENVRYLEEANKVKLLDKQILSKLTLTWTVDAVRLLEDKDLLEQLMPPRGLNDMHLEGYSSTSLPVWFMGISHHLTNLTCMFLEKLPMCSNLPPLGQLPNLEILSLSKLSSIKKIDREFCGGKGAFRRLSNFFIEKMEGLEEWNTTYSVEDGVEEFMFPVLDSLTIQYCPRLRLKPCPPTFHECIIYSSDQVISSIEEVDKTSHHCSSSSRAIKLDLIESGHSCKSIRVCHHCAPSRAVKLDLEIGSESIRLFHHFPLLRELRISGYELTSVPESMRRLASLEMLELEWCDGISALPEWLDELSSLKSLVISGCKSIKSLPPCIQHLTKLQKLHIRNNQQLKEWCESEENKTKLAHINDLAPNHFWV</sequence>
<dbReference type="Pfam" id="PF23559">
    <property type="entry name" value="WHD_DRP"/>
    <property type="match status" value="1"/>
</dbReference>
<dbReference type="InterPro" id="IPR058922">
    <property type="entry name" value="WHD_DRP"/>
</dbReference>
<keyword evidence="4" id="KW-0547">Nucleotide-binding</keyword>
<dbReference type="GO" id="GO:0005524">
    <property type="term" value="F:ATP binding"/>
    <property type="evidence" value="ECO:0007669"/>
    <property type="project" value="UniProtKB-KW"/>
</dbReference>
<dbReference type="SUPFAM" id="SSF52047">
    <property type="entry name" value="RNI-like"/>
    <property type="match status" value="1"/>
</dbReference>
<dbReference type="Gene3D" id="3.40.50.300">
    <property type="entry name" value="P-loop containing nucleotide triphosphate hydrolases"/>
    <property type="match status" value="1"/>
</dbReference>
<evidence type="ECO:0000256" key="5">
    <source>
        <dbReference type="ARBA" id="ARBA00022821"/>
    </source>
</evidence>
<dbReference type="PRINTS" id="PR00364">
    <property type="entry name" value="DISEASERSIST"/>
</dbReference>
<feature type="domain" description="Disease resistance R13L4/SHOC-2-like LRR" evidence="11">
    <location>
        <begin position="73"/>
        <end position="158"/>
    </location>
</feature>
<dbReference type="InterPro" id="IPR032675">
    <property type="entry name" value="LRR_dom_sf"/>
</dbReference>
<evidence type="ECO:0000256" key="2">
    <source>
        <dbReference type="ARBA" id="ARBA00022614"/>
    </source>
</evidence>
<dbReference type="FunFam" id="3.40.50.300:FF:001091">
    <property type="entry name" value="Probable disease resistance protein At1g61300"/>
    <property type="match status" value="1"/>
</dbReference>
<feature type="domain" description="Disease resistance R13L4/SHOC-2-like LRR" evidence="11">
    <location>
        <begin position="163"/>
        <end position="254"/>
    </location>
</feature>
<keyword evidence="2" id="KW-0433">Leucine-rich repeat</keyword>
<feature type="domain" description="Disease resistance N-terminal" evidence="9">
    <location>
        <begin position="518"/>
        <end position="593"/>
    </location>
</feature>
<evidence type="ECO:0000256" key="1">
    <source>
        <dbReference type="ARBA" id="ARBA00008894"/>
    </source>
</evidence>
<accession>A0A1Z5RKJ3</accession>
<dbReference type="EMBL" id="CM000764">
    <property type="protein sequence ID" value="OQU83906.1"/>
    <property type="molecule type" value="Genomic_DNA"/>
</dbReference>
<keyword evidence="5" id="KW-0611">Plant defense</keyword>
<dbReference type="InterPro" id="IPR056789">
    <property type="entry name" value="LRR_R13L1-DRL21"/>
</dbReference>
<feature type="domain" description="NB-ARC" evidence="8">
    <location>
        <begin position="675"/>
        <end position="840"/>
    </location>
</feature>
<proteinExistence type="inferred from homology"/>
<feature type="domain" description="Disease resistance R13L4/SHOC-2-like LRR" evidence="11">
    <location>
        <begin position="1284"/>
        <end position="1411"/>
    </location>
</feature>
<keyword evidence="6" id="KW-0067">ATP-binding</keyword>
<protein>
    <recommendedName>
        <fullName evidence="15">NB-ARC domain-containing protein</fullName>
    </recommendedName>
</protein>
<reference evidence="13 14" key="1">
    <citation type="journal article" date="2009" name="Nature">
        <title>The Sorghum bicolor genome and the diversification of grasses.</title>
        <authorList>
            <person name="Paterson A.H."/>
            <person name="Bowers J.E."/>
            <person name="Bruggmann R."/>
            <person name="Dubchak I."/>
            <person name="Grimwood J."/>
            <person name="Gundlach H."/>
            <person name="Haberer G."/>
            <person name="Hellsten U."/>
            <person name="Mitros T."/>
            <person name="Poliakov A."/>
            <person name="Schmutz J."/>
            <person name="Spannagl M."/>
            <person name="Tang H."/>
            <person name="Wang X."/>
            <person name="Wicker T."/>
            <person name="Bharti A.K."/>
            <person name="Chapman J."/>
            <person name="Feltus F.A."/>
            <person name="Gowik U."/>
            <person name="Grigoriev I.V."/>
            <person name="Lyons E."/>
            <person name="Maher C.A."/>
            <person name="Martis M."/>
            <person name="Narechania A."/>
            <person name="Otillar R.P."/>
            <person name="Penning B.W."/>
            <person name="Salamov A.A."/>
            <person name="Wang Y."/>
            <person name="Zhang L."/>
            <person name="Carpita N.C."/>
            <person name="Freeling M."/>
            <person name="Gingle A.R."/>
            <person name="Hash C.T."/>
            <person name="Keller B."/>
            <person name="Klein P."/>
            <person name="Kresovich S."/>
            <person name="McCann M.C."/>
            <person name="Ming R."/>
            <person name="Peterson D.G."/>
            <person name="Mehboob-ur-Rahman"/>
            <person name="Ware D."/>
            <person name="Westhoff P."/>
            <person name="Mayer K.F."/>
            <person name="Messing J."/>
            <person name="Rokhsar D.S."/>
        </authorList>
    </citation>
    <scope>NUCLEOTIDE SEQUENCE [LARGE SCALE GENOMIC DNA]</scope>
    <source>
        <strain evidence="14">cv. BTx623</strain>
    </source>
</reference>
<dbReference type="Pfam" id="PF25019">
    <property type="entry name" value="LRR_R13L1-DRL21"/>
    <property type="match status" value="1"/>
</dbReference>
<evidence type="ECO:0000259" key="12">
    <source>
        <dbReference type="Pfam" id="PF25019"/>
    </source>
</evidence>
<comment type="similarity">
    <text evidence="1">Belongs to the disease resistance NB-LRR family.</text>
</comment>
<evidence type="ECO:0000256" key="4">
    <source>
        <dbReference type="ARBA" id="ARBA00022741"/>
    </source>
</evidence>
<keyword evidence="3" id="KW-0677">Repeat</keyword>
<dbReference type="SMART" id="SM00369">
    <property type="entry name" value="LRR_TYP"/>
    <property type="match status" value="7"/>
</dbReference>
<dbReference type="SUPFAM" id="SSF52540">
    <property type="entry name" value="P-loop containing nucleoside triphosphate hydrolases"/>
    <property type="match status" value="1"/>
</dbReference>
<feature type="domain" description="Disease resistance protein winged helix" evidence="10">
    <location>
        <begin position="929"/>
        <end position="996"/>
    </location>
</feature>
<dbReference type="PANTHER" id="PTHR36766">
    <property type="entry name" value="PLANT BROAD-SPECTRUM MILDEW RESISTANCE PROTEIN RPW8"/>
    <property type="match status" value="1"/>
</dbReference>
<dbReference type="InterPro" id="IPR055414">
    <property type="entry name" value="LRR_R13L4/SHOC2-like"/>
</dbReference>
<dbReference type="Pfam" id="PF23598">
    <property type="entry name" value="LRR_14"/>
    <property type="match status" value="4"/>
</dbReference>
<dbReference type="InterPro" id="IPR003591">
    <property type="entry name" value="Leu-rich_rpt_typical-subtyp"/>
</dbReference>
<dbReference type="Gene3D" id="1.20.5.4130">
    <property type="match status" value="1"/>
</dbReference>
<evidence type="ECO:0000259" key="11">
    <source>
        <dbReference type="Pfam" id="PF23598"/>
    </source>
</evidence>
<dbReference type="InterPro" id="IPR042197">
    <property type="entry name" value="Apaf_helical"/>
</dbReference>
<dbReference type="ExpressionAtlas" id="A0A1Z5RKJ3">
    <property type="expression patterns" value="differential"/>
</dbReference>
<dbReference type="GO" id="GO:0002758">
    <property type="term" value="P:innate immune response-activating signaling pathway"/>
    <property type="evidence" value="ECO:0007669"/>
    <property type="project" value="UniProtKB-ARBA"/>
</dbReference>
<dbReference type="SUPFAM" id="SSF52058">
    <property type="entry name" value="L domain-like"/>
    <property type="match status" value="2"/>
</dbReference>
<dbReference type="InterPro" id="IPR002182">
    <property type="entry name" value="NB-ARC"/>
</dbReference>
<dbReference type="GO" id="GO:0035556">
    <property type="term" value="P:intracellular signal transduction"/>
    <property type="evidence" value="ECO:0000318"/>
    <property type="project" value="GO_Central"/>
</dbReference>
<dbReference type="FunCoup" id="A0A1Z5RKJ3">
    <property type="interactions" value="91"/>
</dbReference>
<evidence type="ECO:0000259" key="10">
    <source>
        <dbReference type="Pfam" id="PF23559"/>
    </source>
</evidence>
<feature type="domain" description="R13L1/DRL21-like LRR repeat region" evidence="12">
    <location>
        <begin position="1521"/>
        <end position="1636"/>
    </location>
</feature>
<dbReference type="Gene3D" id="3.80.10.10">
    <property type="entry name" value="Ribonuclease Inhibitor"/>
    <property type="match status" value="7"/>
</dbReference>
<keyword evidence="7" id="KW-0175">Coiled coil</keyword>
<dbReference type="Gene3D" id="1.10.10.10">
    <property type="entry name" value="Winged helix-like DNA-binding domain superfamily/Winged helix DNA-binding domain"/>
    <property type="match status" value="1"/>
</dbReference>
<evidence type="ECO:0000256" key="7">
    <source>
        <dbReference type="ARBA" id="ARBA00023054"/>
    </source>
</evidence>
<dbReference type="InterPro" id="IPR006553">
    <property type="entry name" value="Leu-rich_rpt_Cys-con_subtyp"/>
</dbReference>
<dbReference type="GO" id="GO:0043531">
    <property type="term" value="F:ADP binding"/>
    <property type="evidence" value="ECO:0007669"/>
    <property type="project" value="InterPro"/>
</dbReference>
<dbReference type="Proteomes" id="UP000000768">
    <property type="component" value="Chromosome 5"/>
</dbReference>
<dbReference type="GO" id="GO:0009626">
    <property type="term" value="P:plant-type hypersensitive response"/>
    <property type="evidence" value="ECO:0007669"/>
    <property type="project" value="UniProtKB-ARBA"/>
</dbReference>
<dbReference type="InterPro" id="IPR001611">
    <property type="entry name" value="Leu-rich_rpt"/>
</dbReference>
<evidence type="ECO:0000259" key="8">
    <source>
        <dbReference type="Pfam" id="PF00931"/>
    </source>
</evidence>